<evidence type="ECO:0000313" key="2">
    <source>
        <dbReference type="Proteomes" id="UP000826656"/>
    </source>
</evidence>
<sequence length="68" mass="7473">MSALQILGISENRFSEYGQDGIVSPSCDVSATENQTVVLSFQFCTSTEDRAVAYWIIESKSSFLDVSN</sequence>
<comment type="caution">
    <text evidence="1">The sequence shown here is derived from an EMBL/GenBank/DDBJ whole genome shotgun (WGS) entry which is preliminary data.</text>
</comment>
<dbReference type="EMBL" id="JAIVGD010000001">
    <property type="protein sequence ID" value="KAH0784857.1"/>
    <property type="molecule type" value="Genomic_DNA"/>
</dbReference>
<dbReference type="Proteomes" id="UP000826656">
    <property type="component" value="Unassembled WGS sequence"/>
</dbReference>
<organism evidence="1 2">
    <name type="scientific">Solanum tuberosum</name>
    <name type="common">Potato</name>
    <dbReference type="NCBI Taxonomy" id="4113"/>
    <lineage>
        <taxon>Eukaryota</taxon>
        <taxon>Viridiplantae</taxon>
        <taxon>Streptophyta</taxon>
        <taxon>Embryophyta</taxon>
        <taxon>Tracheophyta</taxon>
        <taxon>Spermatophyta</taxon>
        <taxon>Magnoliopsida</taxon>
        <taxon>eudicotyledons</taxon>
        <taxon>Gunneridae</taxon>
        <taxon>Pentapetalae</taxon>
        <taxon>asterids</taxon>
        <taxon>lamiids</taxon>
        <taxon>Solanales</taxon>
        <taxon>Solanaceae</taxon>
        <taxon>Solanoideae</taxon>
        <taxon>Solaneae</taxon>
        <taxon>Solanum</taxon>
    </lineage>
</organism>
<reference evidence="1 2" key="1">
    <citation type="journal article" date="2021" name="bioRxiv">
        <title>Chromosome-scale and haplotype-resolved genome assembly of a tetraploid potato cultivar.</title>
        <authorList>
            <person name="Sun H."/>
            <person name="Jiao W.-B."/>
            <person name="Krause K."/>
            <person name="Campoy J.A."/>
            <person name="Goel M."/>
            <person name="Folz-Donahue K."/>
            <person name="Kukat C."/>
            <person name="Huettel B."/>
            <person name="Schneeberger K."/>
        </authorList>
    </citation>
    <scope>NUCLEOTIDE SEQUENCE [LARGE SCALE GENOMIC DNA]</scope>
    <source>
        <strain evidence="1">SolTubOtavaFocal</strain>
        <tissue evidence="1">Leaves</tissue>
    </source>
</reference>
<name>A0ABQ7WVS2_SOLTU</name>
<proteinExistence type="predicted"/>
<evidence type="ECO:0000313" key="1">
    <source>
        <dbReference type="EMBL" id="KAH0784857.1"/>
    </source>
</evidence>
<keyword evidence="2" id="KW-1185">Reference proteome</keyword>
<accession>A0ABQ7WVS2</accession>
<protein>
    <submittedName>
        <fullName evidence="1">Uncharacterized protein</fullName>
    </submittedName>
</protein>
<gene>
    <name evidence="1" type="ORF">KY290_004455</name>
</gene>